<evidence type="ECO:0000313" key="3">
    <source>
        <dbReference type="Proteomes" id="UP001497623"/>
    </source>
</evidence>
<proteinExistence type="predicted"/>
<sequence length="130" mass="14486">MYDYVGQNLYKIRKFWLNSANQWSLVIQGWYNEVFNTPISIVDSFDSGVTTRKIAHYTQLVWAETYEIGCGAVSYSNSKYGYDSSTLYVCNYGPGGNILGEEMYKTGNPASECGESGNSTKYPGLCATES</sequence>
<dbReference type="Pfam" id="PF00188">
    <property type="entry name" value="CAP"/>
    <property type="match status" value="1"/>
</dbReference>
<dbReference type="Proteomes" id="UP001497623">
    <property type="component" value="Unassembled WGS sequence"/>
</dbReference>
<evidence type="ECO:0000313" key="2">
    <source>
        <dbReference type="EMBL" id="CAL4078789.1"/>
    </source>
</evidence>
<dbReference type="PROSITE" id="PS01010">
    <property type="entry name" value="CRISP_2"/>
    <property type="match status" value="1"/>
</dbReference>
<dbReference type="AlphaFoldDB" id="A0AAV2QD80"/>
<organism evidence="2 3">
    <name type="scientific">Meganyctiphanes norvegica</name>
    <name type="common">Northern krill</name>
    <name type="synonym">Thysanopoda norvegica</name>
    <dbReference type="NCBI Taxonomy" id="48144"/>
    <lineage>
        <taxon>Eukaryota</taxon>
        <taxon>Metazoa</taxon>
        <taxon>Ecdysozoa</taxon>
        <taxon>Arthropoda</taxon>
        <taxon>Crustacea</taxon>
        <taxon>Multicrustacea</taxon>
        <taxon>Malacostraca</taxon>
        <taxon>Eumalacostraca</taxon>
        <taxon>Eucarida</taxon>
        <taxon>Euphausiacea</taxon>
        <taxon>Euphausiidae</taxon>
        <taxon>Meganyctiphanes</taxon>
    </lineage>
</organism>
<comment type="caution">
    <text evidence="2">The sequence shown here is derived from an EMBL/GenBank/DDBJ whole genome shotgun (WGS) entry which is preliminary data.</text>
</comment>
<dbReference type="GO" id="GO:0005576">
    <property type="term" value="C:extracellular region"/>
    <property type="evidence" value="ECO:0007669"/>
    <property type="project" value="InterPro"/>
</dbReference>
<accession>A0AAV2QD80</accession>
<dbReference type="InterPro" id="IPR001283">
    <property type="entry name" value="CRISP-related"/>
</dbReference>
<keyword evidence="3" id="KW-1185">Reference proteome</keyword>
<dbReference type="InterPro" id="IPR035940">
    <property type="entry name" value="CAP_sf"/>
</dbReference>
<dbReference type="SMART" id="SM00198">
    <property type="entry name" value="SCP"/>
    <property type="match status" value="1"/>
</dbReference>
<name>A0AAV2QD80_MEGNR</name>
<gene>
    <name evidence="2" type="ORF">MNOR_LOCUS10748</name>
</gene>
<protein>
    <recommendedName>
        <fullName evidence="1">SCP domain-containing protein</fullName>
    </recommendedName>
</protein>
<dbReference type="SUPFAM" id="SSF55797">
    <property type="entry name" value="PR-1-like"/>
    <property type="match status" value="1"/>
</dbReference>
<reference evidence="2 3" key="1">
    <citation type="submission" date="2024-05" db="EMBL/GenBank/DDBJ databases">
        <authorList>
            <person name="Wallberg A."/>
        </authorList>
    </citation>
    <scope>NUCLEOTIDE SEQUENCE [LARGE SCALE GENOMIC DNA]</scope>
</reference>
<dbReference type="PANTHER" id="PTHR10334">
    <property type="entry name" value="CYSTEINE-RICH SECRETORY PROTEIN-RELATED"/>
    <property type="match status" value="1"/>
</dbReference>
<dbReference type="InterPro" id="IPR018244">
    <property type="entry name" value="Allrgn_V5/Tpx1_CS"/>
</dbReference>
<dbReference type="EMBL" id="CAXKWB010005517">
    <property type="protein sequence ID" value="CAL4078789.1"/>
    <property type="molecule type" value="Genomic_DNA"/>
</dbReference>
<dbReference type="Gene3D" id="3.40.33.10">
    <property type="entry name" value="CAP"/>
    <property type="match status" value="1"/>
</dbReference>
<evidence type="ECO:0000259" key="1">
    <source>
        <dbReference type="SMART" id="SM00198"/>
    </source>
</evidence>
<dbReference type="InterPro" id="IPR014044">
    <property type="entry name" value="CAP_dom"/>
</dbReference>
<dbReference type="PRINTS" id="PR00837">
    <property type="entry name" value="V5TPXLIKE"/>
</dbReference>
<feature type="domain" description="SCP" evidence="1">
    <location>
        <begin position="5"/>
        <end position="100"/>
    </location>
</feature>